<feature type="transmembrane region" description="Helical" evidence="5">
    <location>
        <begin position="136"/>
        <end position="157"/>
    </location>
</feature>
<protein>
    <recommendedName>
        <fullName evidence="8">UbiA prenyltransferase</fullName>
    </recommendedName>
</protein>
<keyword evidence="4 5" id="KW-0472">Membrane</keyword>
<evidence type="ECO:0000313" key="7">
    <source>
        <dbReference type="Proteomes" id="UP000800094"/>
    </source>
</evidence>
<keyword evidence="7" id="KW-1185">Reference proteome</keyword>
<gene>
    <name evidence="6" type="ORF">BU26DRAFT_558576</name>
</gene>
<dbReference type="GO" id="GO:0016020">
    <property type="term" value="C:membrane"/>
    <property type="evidence" value="ECO:0007669"/>
    <property type="project" value="UniProtKB-SubCell"/>
</dbReference>
<dbReference type="RefSeq" id="XP_033692173.1">
    <property type="nucleotide sequence ID" value="XM_033832582.1"/>
</dbReference>
<evidence type="ECO:0000256" key="3">
    <source>
        <dbReference type="ARBA" id="ARBA00022989"/>
    </source>
</evidence>
<evidence type="ECO:0000256" key="1">
    <source>
        <dbReference type="ARBA" id="ARBA00004141"/>
    </source>
</evidence>
<name>A0A6A6J383_9PLEO</name>
<evidence type="ECO:0000256" key="4">
    <source>
        <dbReference type="ARBA" id="ARBA00023136"/>
    </source>
</evidence>
<dbReference type="EMBL" id="ML987189">
    <property type="protein sequence ID" value="KAF2257169.1"/>
    <property type="molecule type" value="Genomic_DNA"/>
</dbReference>
<sequence length="171" mass="18427">MAADEKHLSAIERLHRREKGATDRFVVASQGPGFNAFLLQTIITYYYNELGGSQGLWIIRDTESALGLVTWLFGCISVAGGPELRFGGSELVSASVLLAATASTMAIQDFRDMERDRASGRRTLPISLGEKKARRVVASLIATWSLGGSFVFARSLLSMVTLGATELALAT</sequence>
<dbReference type="Proteomes" id="UP000800094">
    <property type="component" value="Unassembled WGS sequence"/>
</dbReference>
<dbReference type="OrthoDB" id="434972at2759"/>
<dbReference type="AlphaFoldDB" id="A0A6A6J383"/>
<evidence type="ECO:0000313" key="6">
    <source>
        <dbReference type="EMBL" id="KAF2257169.1"/>
    </source>
</evidence>
<reference evidence="6" key="1">
    <citation type="journal article" date="2020" name="Stud. Mycol.">
        <title>101 Dothideomycetes genomes: a test case for predicting lifestyles and emergence of pathogens.</title>
        <authorList>
            <person name="Haridas S."/>
            <person name="Albert R."/>
            <person name="Binder M."/>
            <person name="Bloem J."/>
            <person name="Labutti K."/>
            <person name="Salamov A."/>
            <person name="Andreopoulos B."/>
            <person name="Baker S."/>
            <person name="Barry K."/>
            <person name="Bills G."/>
            <person name="Bluhm B."/>
            <person name="Cannon C."/>
            <person name="Castanera R."/>
            <person name="Culley D."/>
            <person name="Daum C."/>
            <person name="Ezra D."/>
            <person name="Gonzalez J."/>
            <person name="Henrissat B."/>
            <person name="Kuo A."/>
            <person name="Liang C."/>
            <person name="Lipzen A."/>
            <person name="Lutzoni F."/>
            <person name="Magnuson J."/>
            <person name="Mondo S."/>
            <person name="Nolan M."/>
            <person name="Ohm R."/>
            <person name="Pangilinan J."/>
            <person name="Park H.-J."/>
            <person name="Ramirez L."/>
            <person name="Alfaro M."/>
            <person name="Sun H."/>
            <person name="Tritt A."/>
            <person name="Yoshinaga Y."/>
            <person name="Zwiers L.-H."/>
            <person name="Turgeon B."/>
            <person name="Goodwin S."/>
            <person name="Spatafora J."/>
            <person name="Crous P."/>
            <person name="Grigoriev I."/>
        </authorList>
    </citation>
    <scope>NUCLEOTIDE SEQUENCE</scope>
    <source>
        <strain evidence="6">CBS 122368</strain>
    </source>
</reference>
<organism evidence="6 7">
    <name type="scientific">Trematosphaeria pertusa</name>
    <dbReference type="NCBI Taxonomy" id="390896"/>
    <lineage>
        <taxon>Eukaryota</taxon>
        <taxon>Fungi</taxon>
        <taxon>Dikarya</taxon>
        <taxon>Ascomycota</taxon>
        <taxon>Pezizomycotina</taxon>
        <taxon>Dothideomycetes</taxon>
        <taxon>Pleosporomycetidae</taxon>
        <taxon>Pleosporales</taxon>
        <taxon>Massarineae</taxon>
        <taxon>Trematosphaeriaceae</taxon>
        <taxon>Trematosphaeria</taxon>
    </lineage>
</organism>
<dbReference type="Pfam" id="PF01040">
    <property type="entry name" value="UbiA"/>
    <property type="match status" value="1"/>
</dbReference>
<evidence type="ECO:0008006" key="8">
    <source>
        <dbReference type="Google" id="ProtNLM"/>
    </source>
</evidence>
<keyword evidence="2 5" id="KW-0812">Transmembrane</keyword>
<comment type="subcellular location">
    <subcellularLocation>
        <location evidence="1">Membrane</location>
        <topology evidence="1">Multi-pass membrane protein</topology>
    </subcellularLocation>
</comment>
<evidence type="ECO:0000256" key="2">
    <source>
        <dbReference type="ARBA" id="ARBA00022692"/>
    </source>
</evidence>
<dbReference type="GO" id="GO:0016765">
    <property type="term" value="F:transferase activity, transferring alkyl or aryl (other than methyl) groups"/>
    <property type="evidence" value="ECO:0007669"/>
    <property type="project" value="InterPro"/>
</dbReference>
<proteinExistence type="predicted"/>
<accession>A0A6A6J383</accession>
<keyword evidence="3 5" id="KW-1133">Transmembrane helix</keyword>
<dbReference type="GeneID" id="54585912"/>
<evidence type="ECO:0000256" key="5">
    <source>
        <dbReference type="SAM" id="Phobius"/>
    </source>
</evidence>
<dbReference type="InterPro" id="IPR000537">
    <property type="entry name" value="UbiA_prenyltransferase"/>
</dbReference>